<feature type="region of interest" description="Disordered" evidence="1">
    <location>
        <begin position="1"/>
        <end position="57"/>
    </location>
</feature>
<dbReference type="PANTHER" id="PTHR36462">
    <property type="entry name" value="CHROMOSOME 12 OPEN READING FRAME 71"/>
    <property type="match status" value="1"/>
</dbReference>
<organism evidence="2 3">
    <name type="scientific">Heterocephalus glaber</name>
    <name type="common">Naked mole rat</name>
    <dbReference type="NCBI Taxonomy" id="10181"/>
    <lineage>
        <taxon>Eukaryota</taxon>
        <taxon>Metazoa</taxon>
        <taxon>Chordata</taxon>
        <taxon>Craniata</taxon>
        <taxon>Vertebrata</taxon>
        <taxon>Euteleostomi</taxon>
        <taxon>Mammalia</taxon>
        <taxon>Eutheria</taxon>
        <taxon>Euarchontoglires</taxon>
        <taxon>Glires</taxon>
        <taxon>Rodentia</taxon>
        <taxon>Hystricomorpha</taxon>
        <taxon>Bathyergidae</taxon>
        <taxon>Heterocephalus</taxon>
    </lineage>
</organism>
<protein>
    <submittedName>
        <fullName evidence="3">Uncharacterized protein C12orf71 homolog</fullName>
    </submittedName>
</protein>
<sequence>MAASSPNRDSADTGDCSSKAKFTLSPSEGCSSCEDDSSCEDRTLRKDIPSTLCSSDNQVPRLWDMSGTDGVKDQIIQHDQVQGDPQQFGKQGFAMAWANDDGLEESTNNENQNSHKGNQTNYEDHVSDVFEPTPVEDFRLCNCSSSPMAQVRHQEHSLMCSSPEEGGSPVPEMPPMPRGRYCAKLASKTTRSQESGVTGTSRTSWAQPEDEDACFNMQSCLKMGQMFRWLQRKIRAALRRREDPEKATKSYRYQALRRLRLRNNRIEPEEALG</sequence>
<reference evidence="3" key="1">
    <citation type="submission" date="2025-08" db="UniProtKB">
        <authorList>
            <consortium name="RefSeq"/>
        </authorList>
    </citation>
    <scope>IDENTIFICATION</scope>
</reference>
<proteinExistence type="predicted"/>
<dbReference type="InterPro" id="IPR027908">
    <property type="entry name" value="DUF4640"/>
</dbReference>
<gene>
    <name evidence="3" type="primary">LOC110347064</name>
</gene>
<feature type="compositionally biased region" description="Basic and acidic residues" evidence="1">
    <location>
        <begin position="39"/>
        <end position="48"/>
    </location>
</feature>
<dbReference type="Proteomes" id="UP000694906">
    <property type="component" value="Unplaced"/>
</dbReference>
<evidence type="ECO:0000256" key="1">
    <source>
        <dbReference type="SAM" id="MobiDB-lite"/>
    </source>
</evidence>
<dbReference type="PANTHER" id="PTHR36462:SF1">
    <property type="entry name" value="CHROMOSOME 12 OPEN READING FRAME 71"/>
    <property type="match status" value="1"/>
</dbReference>
<feature type="region of interest" description="Disordered" evidence="1">
    <location>
        <begin position="103"/>
        <end position="122"/>
    </location>
</feature>
<feature type="compositionally biased region" description="Polar residues" evidence="1">
    <location>
        <begin position="105"/>
        <end position="121"/>
    </location>
</feature>
<name>A0AAX6S7Z7_HETGA</name>
<dbReference type="Pfam" id="PF15480">
    <property type="entry name" value="DUF4640"/>
    <property type="match status" value="1"/>
</dbReference>
<feature type="region of interest" description="Disordered" evidence="1">
    <location>
        <begin position="186"/>
        <end position="206"/>
    </location>
</feature>
<evidence type="ECO:0000313" key="2">
    <source>
        <dbReference type="Proteomes" id="UP000694906"/>
    </source>
</evidence>
<feature type="compositionally biased region" description="Polar residues" evidence="1">
    <location>
        <begin position="187"/>
        <end position="206"/>
    </location>
</feature>
<keyword evidence="2" id="KW-1185">Reference proteome</keyword>
<dbReference type="GeneID" id="110347064"/>
<evidence type="ECO:0000313" key="3">
    <source>
        <dbReference type="RefSeq" id="XP_021105315.1"/>
    </source>
</evidence>
<accession>A0AAX6S7Z7</accession>
<dbReference type="RefSeq" id="XP_021105315.1">
    <property type="nucleotide sequence ID" value="XM_021249656.1"/>
</dbReference>
<dbReference type="AlphaFoldDB" id="A0AAX6S7Z7"/>